<dbReference type="Proteomes" id="UP000323426">
    <property type="component" value="Unassembled WGS sequence"/>
</dbReference>
<comment type="caution">
    <text evidence="1">The sequence shown here is derived from an EMBL/GenBank/DDBJ whole genome shotgun (WGS) entry which is preliminary data.</text>
</comment>
<keyword evidence="2" id="KW-1185">Reference proteome</keyword>
<name>A0A5M6D7P8_9BACT</name>
<accession>A0A5M6D7P8</accession>
<sequence>MKTRLIYLILAYLSIIPSFGQEAQKYFEQINKLVGKEIVSSNLYNKLDSLQAKKYLQEAVF</sequence>
<evidence type="ECO:0000313" key="2">
    <source>
        <dbReference type="Proteomes" id="UP000323426"/>
    </source>
</evidence>
<dbReference type="RefSeq" id="WP_150090172.1">
    <property type="nucleotide sequence ID" value="NZ_VWSF01000014.1"/>
</dbReference>
<organism evidence="1 2">
    <name type="scientific">Adhaeribacter rhizoryzae</name>
    <dbReference type="NCBI Taxonomy" id="2607907"/>
    <lineage>
        <taxon>Bacteria</taxon>
        <taxon>Pseudomonadati</taxon>
        <taxon>Bacteroidota</taxon>
        <taxon>Cytophagia</taxon>
        <taxon>Cytophagales</taxon>
        <taxon>Hymenobacteraceae</taxon>
        <taxon>Adhaeribacter</taxon>
    </lineage>
</organism>
<reference evidence="1 2" key="1">
    <citation type="submission" date="2019-09" db="EMBL/GenBank/DDBJ databases">
        <title>Genome sequence and assembly of Adhaeribacter sp.</title>
        <authorList>
            <person name="Chhetri G."/>
        </authorList>
    </citation>
    <scope>NUCLEOTIDE SEQUENCE [LARGE SCALE GENOMIC DNA]</scope>
    <source>
        <strain evidence="1 2">DK36</strain>
    </source>
</reference>
<dbReference type="EMBL" id="VWSF01000014">
    <property type="protein sequence ID" value="KAA5543373.1"/>
    <property type="molecule type" value="Genomic_DNA"/>
</dbReference>
<evidence type="ECO:0000313" key="1">
    <source>
        <dbReference type="EMBL" id="KAA5543373.1"/>
    </source>
</evidence>
<protein>
    <submittedName>
        <fullName evidence="1">Uncharacterized protein</fullName>
    </submittedName>
</protein>
<gene>
    <name evidence="1" type="ORF">F0145_17180</name>
</gene>
<dbReference type="AlphaFoldDB" id="A0A5M6D7P8"/>
<proteinExistence type="predicted"/>